<dbReference type="Proteomes" id="UP000234323">
    <property type="component" value="Unassembled WGS sequence"/>
</dbReference>
<keyword evidence="3" id="KW-1185">Reference proteome</keyword>
<organism evidence="2 3">
    <name type="scientific">Rhizophagus irregularis</name>
    <dbReference type="NCBI Taxonomy" id="588596"/>
    <lineage>
        <taxon>Eukaryota</taxon>
        <taxon>Fungi</taxon>
        <taxon>Fungi incertae sedis</taxon>
        <taxon>Mucoromycota</taxon>
        <taxon>Glomeromycotina</taxon>
        <taxon>Glomeromycetes</taxon>
        <taxon>Glomerales</taxon>
        <taxon>Glomeraceae</taxon>
        <taxon>Rhizophagus</taxon>
    </lineage>
</organism>
<feature type="region of interest" description="Disordered" evidence="1">
    <location>
        <begin position="90"/>
        <end position="116"/>
    </location>
</feature>
<dbReference type="AlphaFoldDB" id="A0A2I1HFN7"/>
<feature type="region of interest" description="Disordered" evidence="1">
    <location>
        <begin position="939"/>
        <end position="982"/>
    </location>
</feature>
<dbReference type="VEuPathDB" id="FungiDB:FUN_011047"/>
<dbReference type="EMBL" id="LLXI01002648">
    <property type="protein sequence ID" value="PKY57684.1"/>
    <property type="molecule type" value="Genomic_DNA"/>
</dbReference>
<dbReference type="VEuPathDB" id="FungiDB:RhiirA1_443394"/>
<reference evidence="2 3" key="1">
    <citation type="submission" date="2015-10" db="EMBL/GenBank/DDBJ databases">
        <title>Genome analyses suggest a sexual origin of heterokaryosis in a supposedly ancient asexual fungus.</title>
        <authorList>
            <person name="Ropars J."/>
            <person name="Sedzielewska K."/>
            <person name="Noel J."/>
            <person name="Charron P."/>
            <person name="Farinelli L."/>
            <person name="Marton T."/>
            <person name="Kruger M."/>
            <person name="Pelin A."/>
            <person name="Brachmann A."/>
            <person name="Corradi N."/>
        </authorList>
    </citation>
    <scope>NUCLEOTIDE SEQUENCE [LARGE SCALE GENOMIC DNA]</scope>
    <source>
        <strain evidence="2 3">A4</strain>
    </source>
</reference>
<comment type="caution">
    <text evidence="2">The sequence shown here is derived from an EMBL/GenBank/DDBJ whole genome shotgun (WGS) entry which is preliminary data.</text>
</comment>
<proteinExistence type="predicted"/>
<sequence>MPKEERFNVYSIMNPANNEEPFNEYEGNLISDEDFVDKDEAFYAENENLVDNIEFFNNYEDLSNVENNNNDESLFELDFNTLTKVKQFTQQNTSDGEDENIMSDTESNFSESESDEERDEIIVQLKDKQELSPYVIIDVFEDKIQRCNSTTNLRKLWQMVVMGKNIQVPCIGQKKCGALQEYHPLVISTELSKYARYICMTCYEKKGGHVYQRVGRGVKEDPNCDNMSHHKNDTKEALEAIGHWVLNIAASEKTMWQKKVLIHLVRAITQLNQEKSDDLSTDTKTEVPSLFIILIILALMKFIYNSDKKLNPKDLTPKNFFEFGEVLAHSTILAKNELKLHKKSLESPISIEEYRASFPLCLVQFYDGLLRTLYETKKKIIDRKKKHREQLPKALNYENINKQITFFVSIILNIAFKGWKIWLPRTMASLCRKPKLLSSLQGILKIVNITSHTQRHERNLEKIRALLVDPTSRILREENIWNLGIIDNIDFKETTFGYGNIFDAIRGNSHATLCMLFQYQLPESPEVLEAQEIIQDQQQLFGQNSFSQKTFHTFNLVFEKLLAFSENFTYQSDFDESDIRNQIITYFTIGCNFELPNIVILDAGDPPSSDSAVHKCLKMYENEISIGNNDYINVAADEAIFRRGISYCKANNKTKMILGQWHTSKDMMSTLITIFSVGLAIHLYAKKKKQTLDDILEENKLIKIWYLYFQWASYWRAHWFGIRWGIFDLQHESLKAFSPLFPIAGKSNYARSITHHIYCIENDSKLRAMLRIAPSVNLTSPGHFFAYDEALETFGVKFVKQNVTRIPTDSEELKLKIKATQLEKERTDMLICDYIGDYVQSSKPHNVQFRKEKIWELIHQLVDAFESANPLENPIFEFCNNINDKGIDQLVAAYEIGINRLQKIVNQEILLIENYTTVGRRERNITRVTLADIAKMKKERKLEEREEREKEKKNKRGRGRGRRRGSERGRRRGSGDDEEATT</sequence>
<feature type="compositionally biased region" description="Basic residues" evidence="1">
    <location>
        <begin position="953"/>
        <end position="972"/>
    </location>
</feature>
<evidence type="ECO:0000313" key="3">
    <source>
        <dbReference type="Proteomes" id="UP000234323"/>
    </source>
</evidence>
<gene>
    <name evidence="2" type="ORF">RhiirA4_510528</name>
</gene>
<protein>
    <submittedName>
        <fullName evidence="2">Uncharacterized protein</fullName>
    </submittedName>
</protein>
<feature type="compositionally biased region" description="Basic and acidic residues" evidence="1">
    <location>
        <begin position="939"/>
        <end position="952"/>
    </location>
</feature>
<evidence type="ECO:0000313" key="2">
    <source>
        <dbReference type="EMBL" id="PKY57684.1"/>
    </source>
</evidence>
<dbReference type="VEuPathDB" id="FungiDB:RhiirFUN_026289"/>
<accession>A0A2I1HFN7</accession>
<name>A0A2I1HFN7_9GLOM</name>
<evidence type="ECO:0000256" key="1">
    <source>
        <dbReference type="SAM" id="MobiDB-lite"/>
    </source>
</evidence>